<reference evidence="5" key="1">
    <citation type="submission" date="2016-10" db="EMBL/GenBank/DDBJ databases">
        <authorList>
            <person name="Varghese N."/>
        </authorList>
    </citation>
    <scope>NUCLEOTIDE SEQUENCE [LARGE SCALE GENOMIC DNA]</scope>
    <source>
        <strain evidence="5">DSM 17980</strain>
    </source>
</reference>
<feature type="signal peptide" evidence="2">
    <location>
        <begin position="1"/>
        <end position="24"/>
    </location>
</feature>
<dbReference type="SUPFAM" id="SSF88713">
    <property type="entry name" value="Glycoside hydrolase/deacetylase"/>
    <property type="match status" value="1"/>
</dbReference>
<dbReference type="Gene3D" id="3.20.20.370">
    <property type="entry name" value="Glycoside hydrolase/deacetylase"/>
    <property type="match status" value="1"/>
</dbReference>
<evidence type="ECO:0000256" key="1">
    <source>
        <dbReference type="SAM" id="MobiDB-lite"/>
    </source>
</evidence>
<evidence type="ECO:0000313" key="4">
    <source>
        <dbReference type="EMBL" id="SFU82851.1"/>
    </source>
</evidence>
<evidence type="ECO:0000256" key="2">
    <source>
        <dbReference type="SAM" id="SignalP"/>
    </source>
</evidence>
<feature type="region of interest" description="Disordered" evidence="1">
    <location>
        <begin position="36"/>
        <end position="95"/>
    </location>
</feature>
<feature type="region of interest" description="Disordered" evidence="1">
    <location>
        <begin position="294"/>
        <end position="327"/>
    </location>
</feature>
<keyword evidence="2" id="KW-0732">Signal</keyword>
<protein>
    <submittedName>
        <fullName evidence="4">Peptidoglycan/xylan/chitin deacetylase, PgdA/CDA1 family</fullName>
    </submittedName>
</protein>
<proteinExistence type="predicted"/>
<dbReference type="PROSITE" id="PS51257">
    <property type="entry name" value="PROKAR_LIPOPROTEIN"/>
    <property type="match status" value="1"/>
</dbReference>
<dbReference type="EMBL" id="FPBV01000009">
    <property type="protein sequence ID" value="SFU82851.1"/>
    <property type="molecule type" value="Genomic_DNA"/>
</dbReference>
<feature type="chain" id="PRO_5038806977" evidence="2">
    <location>
        <begin position="25"/>
        <end position="327"/>
    </location>
</feature>
<dbReference type="InterPro" id="IPR050248">
    <property type="entry name" value="Polysacc_deacetylase_ArnD"/>
</dbReference>
<evidence type="ECO:0000313" key="5">
    <source>
        <dbReference type="Proteomes" id="UP000183508"/>
    </source>
</evidence>
<dbReference type="GO" id="GO:0005975">
    <property type="term" value="P:carbohydrate metabolic process"/>
    <property type="evidence" value="ECO:0007669"/>
    <property type="project" value="InterPro"/>
</dbReference>
<keyword evidence="5" id="KW-1185">Reference proteome</keyword>
<dbReference type="Proteomes" id="UP000183508">
    <property type="component" value="Unassembled WGS sequence"/>
</dbReference>
<accession>A0A1I7JCJ7</accession>
<dbReference type="PANTHER" id="PTHR10587">
    <property type="entry name" value="GLYCOSYL TRANSFERASE-RELATED"/>
    <property type="match status" value="1"/>
</dbReference>
<gene>
    <name evidence="4" type="ORF">SAMN05421543_109105</name>
</gene>
<name>A0A1I7JCJ7_9BACL</name>
<sequence length="327" mass="33732">MDGRRRGLCACALLWGAAAGGVVACGEDHRGPVQARPAAVAPVNSADEVPGGGAGGGAAAEPNGGLQTGGGAVPTGGDQAILPGEQHAPPKAQHPQYATKHLVPEVWSVAKGEVALTIDDGPSPYTHRILDVLERYDVPVTFFFVGNRVSQWRSAVLRAQRDGDVIGNHSESHPLLTDLSAAEQAAQIETAKGQLEAVIGRPVTLFRPPYGAYNDDTEQVMAKDHLTLVLWNRDPRDWEAKAPAQVVDAVVKGNPSGGVFDLHENALTLAALPDIIAGLKKQGLRFVVLGDGTGRGTPAGNSTGPSGGGGWPPGNRTSAPGNQAGHA</sequence>
<dbReference type="OrthoDB" id="62208at2"/>
<dbReference type="Pfam" id="PF01522">
    <property type="entry name" value="Polysacc_deac_1"/>
    <property type="match status" value="1"/>
</dbReference>
<dbReference type="RefSeq" id="WP_139234655.1">
    <property type="nucleotide sequence ID" value="NZ_FPBV01000009.1"/>
</dbReference>
<dbReference type="GO" id="GO:0016810">
    <property type="term" value="F:hydrolase activity, acting on carbon-nitrogen (but not peptide) bonds"/>
    <property type="evidence" value="ECO:0007669"/>
    <property type="project" value="InterPro"/>
</dbReference>
<dbReference type="STRING" id="392015.SAMN05421543_109105"/>
<dbReference type="AlphaFoldDB" id="A0A1I7JCJ7"/>
<evidence type="ECO:0000259" key="3">
    <source>
        <dbReference type="PROSITE" id="PS51677"/>
    </source>
</evidence>
<dbReference type="CDD" id="cd10917">
    <property type="entry name" value="CE4_NodB_like_6s_7s"/>
    <property type="match status" value="1"/>
</dbReference>
<dbReference type="InterPro" id="IPR011330">
    <property type="entry name" value="Glyco_hydro/deAcase_b/a-brl"/>
</dbReference>
<organism evidence="4 5">
    <name type="scientific">Alicyclobacillus macrosporangiidus</name>
    <dbReference type="NCBI Taxonomy" id="392015"/>
    <lineage>
        <taxon>Bacteria</taxon>
        <taxon>Bacillati</taxon>
        <taxon>Bacillota</taxon>
        <taxon>Bacilli</taxon>
        <taxon>Bacillales</taxon>
        <taxon>Alicyclobacillaceae</taxon>
        <taxon>Alicyclobacillus</taxon>
    </lineage>
</organism>
<feature type="domain" description="NodB homology" evidence="3">
    <location>
        <begin position="112"/>
        <end position="287"/>
    </location>
</feature>
<dbReference type="InterPro" id="IPR002509">
    <property type="entry name" value="NODB_dom"/>
</dbReference>
<dbReference type="PROSITE" id="PS51677">
    <property type="entry name" value="NODB"/>
    <property type="match status" value="1"/>
</dbReference>